<accession>A0ABR9XTF2</accession>
<dbReference type="SUPFAM" id="SSF111369">
    <property type="entry name" value="HlyD-like secretion proteins"/>
    <property type="match status" value="1"/>
</dbReference>
<gene>
    <name evidence="2" type="ORF">INT08_09225</name>
</gene>
<dbReference type="Gene3D" id="2.40.30.170">
    <property type="match status" value="1"/>
</dbReference>
<protein>
    <submittedName>
        <fullName evidence="2">HlyD family efflux transporter periplasmic adaptor subunit</fullName>
    </submittedName>
</protein>
<dbReference type="PANTHER" id="PTHR30469">
    <property type="entry name" value="MULTIDRUG RESISTANCE PROTEIN MDTA"/>
    <property type="match status" value="1"/>
</dbReference>
<dbReference type="Gene3D" id="2.40.50.100">
    <property type="match status" value="1"/>
</dbReference>
<dbReference type="Pfam" id="PF25917">
    <property type="entry name" value="BSH_RND"/>
    <property type="match status" value="1"/>
</dbReference>
<evidence type="ECO:0000259" key="1">
    <source>
        <dbReference type="Pfam" id="PF25917"/>
    </source>
</evidence>
<evidence type="ECO:0000313" key="3">
    <source>
        <dbReference type="Proteomes" id="UP000619838"/>
    </source>
</evidence>
<feature type="domain" description="Multidrug resistance protein MdtA-like barrel-sandwich hybrid" evidence="1">
    <location>
        <begin position="69"/>
        <end position="216"/>
    </location>
</feature>
<dbReference type="InterPro" id="IPR058625">
    <property type="entry name" value="MdtA-like_BSH"/>
</dbReference>
<dbReference type="Proteomes" id="UP000619838">
    <property type="component" value="Unassembled WGS sequence"/>
</dbReference>
<keyword evidence="3" id="KW-1185">Reference proteome</keyword>
<evidence type="ECO:0000313" key="2">
    <source>
        <dbReference type="EMBL" id="MBF0637347.1"/>
    </source>
</evidence>
<reference evidence="2 3" key="1">
    <citation type="journal article" date="2020" name="Microorganisms">
        <title>Simultaneous Genome Sequencing of Prosthecochloris ethylica and Desulfuromonas acetoxidans within a Syntrophic Mixture Reveals Unique Pili and Protein Interactions.</title>
        <authorList>
            <person name="Kyndt J.A."/>
            <person name="Van Beeumen J.J."/>
            <person name="Meyer T.E."/>
        </authorList>
    </citation>
    <scope>NUCLEOTIDE SEQUENCE [LARGE SCALE GENOMIC DNA]</scope>
    <source>
        <strain evidence="2 3">N3</strain>
    </source>
</reference>
<organism evidence="2 3">
    <name type="scientific">Prosthecochloris ethylica</name>
    <dbReference type="NCBI Taxonomy" id="2743976"/>
    <lineage>
        <taxon>Bacteria</taxon>
        <taxon>Pseudomonadati</taxon>
        <taxon>Chlorobiota</taxon>
        <taxon>Chlorobiia</taxon>
        <taxon>Chlorobiales</taxon>
        <taxon>Chlorobiaceae</taxon>
        <taxon>Prosthecochloris</taxon>
    </lineage>
</organism>
<dbReference type="EMBL" id="JADGII010000018">
    <property type="protein sequence ID" value="MBF0637347.1"/>
    <property type="molecule type" value="Genomic_DNA"/>
</dbReference>
<sequence>MFMKKIPSIIIAVLIVAAGIIVGRILSSGNNDAESNPPRAAKPLPVTSVVNSEVSRQIEMTGRVRALEKIELYAEVSGVFLDAARPFREGSVFRKGETLLRIDDRVYRNSVQSAKSSFLNQLTLLLPDLMIDFPDEAHRWKSYIDAFRIGLPVRPLPEPFSDRLRQYIAARDIYATYYDIKSMEETLEKYRLRAPFDGMVTDSEVNPGMLVRNGQRIGEFAAPDRFELAASAGIGEVTYLHEGQEVRLVSDVLEEALTGRIARVNQAVDSDTQTVGVYIEFSDPRVKDGMYMTAVLDSEVPGAVRLPRSLLQQGERIYALQDSTMILLDIDPVVVEGMDAIVRGIADSTVLLAEPVEGVYPGMPVSPGMLKFQPSFR</sequence>
<name>A0ABR9XTF2_9CHLB</name>
<dbReference type="Gene3D" id="1.10.287.470">
    <property type="entry name" value="Helix hairpin bin"/>
    <property type="match status" value="1"/>
</dbReference>
<proteinExistence type="predicted"/>
<dbReference type="PANTHER" id="PTHR30469:SF15">
    <property type="entry name" value="HLYD FAMILY OF SECRETION PROTEINS"/>
    <property type="match status" value="1"/>
</dbReference>
<comment type="caution">
    <text evidence="2">The sequence shown here is derived from an EMBL/GenBank/DDBJ whole genome shotgun (WGS) entry which is preliminary data.</text>
</comment>